<proteinExistence type="predicted"/>
<dbReference type="AlphaFoldDB" id="A0A922LAE8"/>
<dbReference type="OrthoDB" id="6510630at2759"/>
<sequence length="275" mass="32477">MIIDHRCLNSFYFIFIFLFIFPSLFLSVTSNESIFHNHNNAVIIRPLRIIHNRKMENHNNRYMKRKRYSDLDEFHNNLVESDNYHHSSYDKKSSTANQSAPPLDIPNLINRFQLSSMKWLLSMPNNGQQQVDPNVLRKRIMSTRWSRIKNGQPFVLLDNQMVPADSVTNALINSNLSNDDNQPSKQMIDSKLIDIINKNGQNKKNLSRKLHKHRNDDIYHAHQYSDFNNIENNRIDHDQFPSTNSVRNFAPDFKRFPNNSRRFRLSTLGQMGYNQ</sequence>
<accession>A0A922LAE8</accession>
<organism evidence="2 3">
    <name type="scientific">Dermatophagoides farinae</name>
    <name type="common">American house dust mite</name>
    <dbReference type="NCBI Taxonomy" id="6954"/>
    <lineage>
        <taxon>Eukaryota</taxon>
        <taxon>Metazoa</taxon>
        <taxon>Ecdysozoa</taxon>
        <taxon>Arthropoda</taxon>
        <taxon>Chelicerata</taxon>
        <taxon>Arachnida</taxon>
        <taxon>Acari</taxon>
        <taxon>Acariformes</taxon>
        <taxon>Sarcoptiformes</taxon>
        <taxon>Astigmata</taxon>
        <taxon>Psoroptidia</taxon>
        <taxon>Analgoidea</taxon>
        <taxon>Pyroglyphidae</taxon>
        <taxon>Dermatophagoidinae</taxon>
        <taxon>Dermatophagoides</taxon>
    </lineage>
</organism>
<protein>
    <submittedName>
        <fullName evidence="2">Uncharacterized protein</fullName>
    </submittedName>
</protein>
<dbReference type="EMBL" id="ASGP02000001">
    <property type="protein sequence ID" value="KAH9526602.1"/>
    <property type="molecule type" value="Genomic_DNA"/>
</dbReference>
<gene>
    <name evidence="2" type="ORF">DERF_000675</name>
</gene>
<reference evidence="2" key="1">
    <citation type="submission" date="2013-05" db="EMBL/GenBank/DDBJ databases">
        <authorList>
            <person name="Yim A.K.Y."/>
            <person name="Chan T.F."/>
            <person name="Ji K.M."/>
            <person name="Liu X.Y."/>
            <person name="Zhou J.W."/>
            <person name="Li R.Q."/>
            <person name="Yang K.Y."/>
            <person name="Li J."/>
            <person name="Li M."/>
            <person name="Law P.T.W."/>
            <person name="Wu Y.L."/>
            <person name="Cai Z.L."/>
            <person name="Qin H."/>
            <person name="Bao Y."/>
            <person name="Leung R.K.K."/>
            <person name="Ng P.K.S."/>
            <person name="Zou J."/>
            <person name="Zhong X.J."/>
            <person name="Ran P.X."/>
            <person name="Zhong N.S."/>
            <person name="Liu Z.G."/>
            <person name="Tsui S.K.W."/>
        </authorList>
    </citation>
    <scope>NUCLEOTIDE SEQUENCE</scope>
    <source>
        <strain evidence="2">Derf</strain>
        <tissue evidence="2">Whole organism</tissue>
    </source>
</reference>
<evidence type="ECO:0000313" key="3">
    <source>
        <dbReference type="Proteomes" id="UP000790347"/>
    </source>
</evidence>
<keyword evidence="3" id="KW-1185">Reference proteome</keyword>
<evidence type="ECO:0000256" key="1">
    <source>
        <dbReference type="SAM" id="Phobius"/>
    </source>
</evidence>
<evidence type="ECO:0000313" key="2">
    <source>
        <dbReference type="EMBL" id="KAH9526602.1"/>
    </source>
</evidence>
<keyword evidence="1" id="KW-1133">Transmembrane helix</keyword>
<comment type="caution">
    <text evidence="2">The sequence shown here is derived from an EMBL/GenBank/DDBJ whole genome shotgun (WGS) entry which is preliminary data.</text>
</comment>
<dbReference type="Proteomes" id="UP000790347">
    <property type="component" value="Unassembled WGS sequence"/>
</dbReference>
<reference evidence="2" key="2">
    <citation type="journal article" date="2022" name="Res Sq">
        <title>Comparative Genomics Reveals Insights into the Divergent Evolution of Astigmatic Mites and Household Pest Adaptations.</title>
        <authorList>
            <person name="Xiong Q."/>
            <person name="Wan A.T.-Y."/>
            <person name="Liu X.-Y."/>
            <person name="Fung C.S.-H."/>
            <person name="Xiao X."/>
            <person name="Malainual N."/>
            <person name="Hou J."/>
            <person name="Wang L."/>
            <person name="Wang M."/>
            <person name="Yang K."/>
            <person name="Cui Y."/>
            <person name="Leung E."/>
            <person name="Nong W."/>
            <person name="Shin S.-K."/>
            <person name="Au S."/>
            <person name="Jeong K.Y."/>
            <person name="Chew F.T."/>
            <person name="Hui J."/>
            <person name="Leung T.F."/>
            <person name="Tungtrongchitr A."/>
            <person name="Zhong N."/>
            <person name="Liu Z."/>
            <person name="Tsui S."/>
        </authorList>
    </citation>
    <scope>NUCLEOTIDE SEQUENCE</scope>
    <source>
        <strain evidence="2">Derf</strain>
        <tissue evidence="2">Whole organism</tissue>
    </source>
</reference>
<name>A0A922LAE8_DERFA</name>
<keyword evidence="1" id="KW-0472">Membrane</keyword>
<keyword evidence="1" id="KW-0812">Transmembrane</keyword>
<feature type="transmembrane region" description="Helical" evidence="1">
    <location>
        <begin position="12"/>
        <end position="30"/>
    </location>
</feature>